<name>K2KJH0_9GAMM</name>
<dbReference type="OrthoDB" id="6376030at2"/>
<dbReference type="Proteomes" id="UP000006755">
    <property type="component" value="Unassembled WGS sequence"/>
</dbReference>
<keyword evidence="3" id="KW-1185">Reference proteome</keyword>
<dbReference type="RefSeq" id="WP_008482461.1">
    <property type="nucleotide sequence ID" value="NZ_AMRI01000002.1"/>
</dbReference>
<gene>
    <name evidence="2" type="ORF">B3C1_01600</name>
</gene>
<feature type="signal peptide" evidence="1">
    <location>
        <begin position="1"/>
        <end position="22"/>
    </location>
</feature>
<accession>K2KJH0</accession>
<comment type="caution">
    <text evidence="2">The sequence shown here is derived from an EMBL/GenBank/DDBJ whole genome shotgun (WGS) entry which is preliminary data.</text>
</comment>
<proteinExistence type="predicted"/>
<evidence type="ECO:0000313" key="3">
    <source>
        <dbReference type="Proteomes" id="UP000006755"/>
    </source>
</evidence>
<dbReference type="EMBL" id="AMRI01000002">
    <property type="protein sequence ID" value="EKE77465.1"/>
    <property type="molecule type" value="Genomic_DNA"/>
</dbReference>
<sequence>MRTLFPYSLIASGLLFSTGVQAGGASPYLPLNQYPELEHQVERAMALAGRAPLRKPYSAAEVLDALPAICKVDEAICNQVKRFLKRYQQPLSLTQASLTLRAHTGEDSLEANQRGQGTDSTARVDLSGYWQFSDYGIVTLGGQVSEDDAQPVDAMLSLGFDWAQLDIGYRSHWYSPMHDSAMLLGTQAENLPGITLSNTRPISDFNLRYEFFLGELSYSDRIAYQGGYTAGKPKLAGFHLSMEPLEGWSLGFNRIMQFGGGARGGDSLSDMFKAFFDPTSNDNVGQGVDQDGEFGNQAASFTTQFHFDGDTPFNLYFEYAGEDTSKSENWRLGNVALSGGLHIPRLAQDWDLTYEFSEWQNAWYVHHIYQDGLTNEKVPLGHWASTQRRFNDGVGAQVHTLILGWTPSASDFWRFKYRTLQNQGYSSVEYSRYHQLTAAYSTVWRSYMVGMELTLQRDVFNEESAMLSGSLRW</sequence>
<keyword evidence="1" id="KW-0732">Signal</keyword>
<dbReference type="InterPro" id="IPR026950">
    <property type="entry name" value="Caps_assemb_Wzi"/>
</dbReference>
<dbReference type="STRING" id="745411.B3C1_01600"/>
<reference evidence="2 3" key="1">
    <citation type="journal article" date="2012" name="J. Bacteriol.">
        <title>Genome Sequence of Gallaecimonas xiamenensis Type Strain 3-C-1.</title>
        <authorList>
            <person name="Lai Q."/>
            <person name="Wang L."/>
            <person name="Wang W."/>
            <person name="Shao Z."/>
        </authorList>
    </citation>
    <scope>NUCLEOTIDE SEQUENCE [LARGE SCALE GENOMIC DNA]</scope>
    <source>
        <strain evidence="2 3">3-C-1</strain>
    </source>
</reference>
<dbReference type="InterPro" id="IPR038636">
    <property type="entry name" value="Wzi_sf"/>
</dbReference>
<feature type="chain" id="PRO_5003862977" description="Capsule assembly protein Wzi" evidence="1">
    <location>
        <begin position="23"/>
        <end position="473"/>
    </location>
</feature>
<protein>
    <recommendedName>
        <fullName evidence="4">Capsule assembly protein Wzi</fullName>
    </recommendedName>
</protein>
<evidence type="ECO:0008006" key="4">
    <source>
        <dbReference type="Google" id="ProtNLM"/>
    </source>
</evidence>
<dbReference type="Pfam" id="PF14052">
    <property type="entry name" value="Caps_assemb_Wzi"/>
    <property type="match status" value="1"/>
</dbReference>
<dbReference type="eggNOG" id="COG1629">
    <property type="taxonomic scope" value="Bacteria"/>
</dbReference>
<organism evidence="2 3">
    <name type="scientific">Gallaecimonas xiamenensis 3-C-1</name>
    <dbReference type="NCBI Taxonomy" id="745411"/>
    <lineage>
        <taxon>Bacteria</taxon>
        <taxon>Pseudomonadati</taxon>
        <taxon>Pseudomonadota</taxon>
        <taxon>Gammaproteobacteria</taxon>
        <taxon>Enterobacterales</taxon>
        <taxon>Gallaecimonadaceae</taxon>
        <taxon>Gallaecimonas</taxon>
    </lineage>
</organism>
<evidence type="ECO:0000313" key="2">
    <source>
        <dbReference type="EMBL" id="EKE77465.1"/>
    </source>
</evidence>
<dbReference type="Gene3D" id="2.40.160.130">
    <property type="entry name" value="Capsule assembly protein Wzi"/>
    <property type="match status" value="1"/>
</dbReference>
<dbReference type="AlphaFoldDB" id="K2KJH0"/>
<evidence type="ECO:0000256" key="1">
    <source>
        <dbReference type="SAM" id="SignalP"/>
    </source>
</evidence>